<dbReference type="Gene3D" id="3.30.420.10">
    <property type="entry name" value="Ribonuclease H-like superfamily/Ribonuclease H"/>
    <property type="match status" value="1"/>
</dbReference>
<protein>
    <recommendedName>
        <fullName evidence="1">Exonuclease domain-containing protein</fullName>
    </recommendedName>
</protein>
<dbReference type="InterPro" id="IPR013520">
    <property type="entry name" value="Ribonucl_H"/>
</dbReference>
<dbReference type="EMBL" id="QGMY01000002">
    <property type="protein sequence ID" value="PWR73863.1"/>
    <property type="molecule type" value="Genomic_DNA"/>
</dbReference>
<dbReference type="Proteomes" id="UP000245657">
    <property type="component" value="Unassembled WGS sequence"/>
</dbReference>
<dbReference type="RefSeq" id="WP_109967143.1">
    <property type="nucleotide sequence ID" value="NZ_CP176093.1"/>
</dbReference>
<comment type="caution">
    <text evidence="2">The sequence shown here is derived from an EMBL/GenBank/DDBJ whole genome shotgun (WGS) entry which is preliminary data.</text>
</comment>
<dbReference type="AlphaFoldDB" id="A0A2V2NEW8"/>
<reference evidence="2 3" key="1">
    <citation type="submission" date="2018-05" db="EMBL/GenBank/DDBJ databases">
        <title>Draft genome of Methanospirillum lacunae Ki8-1.</title>
        <authorList>
            <person name="Dueholm M.S."/>
            <person name="Nielsen P.H."/>
            <person name="Bakmann L.F."/>
            <person name="Otzen D.E."/>
        </authorList>
    </citation>
    <scope>NUCLEOTIDE SEQUENCE [LARGE SCALE GENOMIC DNA]</scope>
    <source>
        <strain evidence="2 3">Ki8-1</strain>
    </source>
</reference>
<dbReference type="OrthoDB" id="116094at2157"/>
<evidence type="ECO:0000313" key="2">
    <source>
        <dbReference type="EMBL" id="PWR73863.1"/>
    </source>
</evidence>
<feature type="domain" description="Exonuclease" evidence="1">
    <location>
        <begin position="8"/>
        <end position="54"/>
    </location>
</feature>
<proteinExistence type="predicted"/>
<sequence length="57" mass="6371">MRPNHIFIFDTETTGTDVHKDRVVEIAWLLATAAGEIILEDSRFIKPDGFTIPDSAV</sequence>
<dbReference type="Pfam" id="PF00929">
    <property type="entry name" value="RNase_T"/>
    <property type="match status" value="1"/>
</dbReference>
<keyword evidence="3" id="KW-1185">Reference proteome</keyword>
<dbReference type="GO" id="GO:0003676">
    <property type="term" value="F:nucleic acid binding"/>
    <property type="evidence" value="ECO:0007669"/>
    <property type="project" value="InterPro"/>
</dbReference>
<dbReference type="SUPFAM" id="SSF53098">
    <property type="entry name" value="Ribonuclease H-like"/>
    <property type="match status" value="1"/>
</dbReference>
<dbReference type="GeneID" id="97549194"/>
<evidence type="ECO:0000259" key="1">
    <source>
        <dbReference type="Pfam" id="PF00929"/>
    </source>
</evidence>
<dbReference type="InterPro" id="IPR036397">
    <property type="entry name" value="RNaseH_sf"/>
</dbReference>
<accession>A0A2V2NEW8</accession>
<gene>
    <name evidence="2" type="ORF">DK846_01455</name>
</gene>
<evidence type="ECO:0000313" key="3">
    <source>
        <dbReference type="Proteomes" id="UP000245657"/>
    </source>
</evidence>
<name>A0A2V2NEW8_9EURY</name>
<dbReference type="InterPro" id="IPR012337">
    <property type="entry name" value="RNaseH-like_sf"/>
</dbReference>
<organism evidence="2 3">
    <name type="scientific">Methanospirillum lacunae</name>
    <dbReference type="NCBI Taxonomy" id="668570"/>
    <lineage>
        <taxon>Archaea</taxon>
        <taxon>Methanobacteriati</taxon>
        <taxon>Methanobacteriota</taxon>
        <taxon>Stenosarchaea group</taxon>
        <taxon>Methanomicrobia</taxon>
        <taxon>Methanomicrobiales</taxon>
        <taxon>Methanospirillaceae</taxon>
        <taxon>Methanospirillum</taxon>
    </lineage>
</organism>